<dbReference type="Proteomes" id="UP000483820">
    <property type="component" value="Chromosome X"/>
</dbReference>
<evidence type="ECO:0000256" key="1">
    <source>
        <dbReference type="SAM" id="SignalP"/>
    </source>
</evidence>
<reference evidence="2 3" key="1">
    <citation type="submission" date="2019-12" db="EMBL/GenBank/DDBJ databases">
        <title>Chromosome-level assembly of the Caenorhabditis remanei genome.</title>
        <authorList>
            <person name="Teterina A.A."/>
            <person name="Willis J.H."/>
            <person name="Phillips P.C."/>
        </authorList>
    </citation>
    <scope>NUCLEOTIDE SEQUENCE [LARGE SCALE GENOMIC DNA]</scope>
    <source>
        <strain evidence="2 3">PX506</strain>
        <tissue evidence="2">Whole organism</tissue>
    </source>
</reference>
<gene>
    <name evidence="2" type="ORF">GCK72_022870</name>
</gene>
<feature type="signal peptide" evidence="1">
    <location>
        <begin position="1"/>
        <end position="19"/>
    </location>
</feature>
<evidence type="ECO:0000313" key="2">
    <source>
        <dbReference type="EMBL" id="KAF1746416.1"/>
    </source>
</evidence>
<dbReference type="EMBL" id="WUAV01000006">
    <property type="protein sequence ID" value="KAF1746416.1"/>
    <property type="molecule type" value="Genomic_DNA"/>
</dbReference>
<dbReference type="AlphaFoldDB" id="A0A6A5FV72"/>
<organism evidence="2 3">
    <name type="scientific">Caenorhabditis remanei</name>
    <name type="common">Caenorhabditis vulgaris</name>
    <dbReference type="NCBI Taxonomy" id="31234"/>
    <lineage>
        <taxon>Eukaryota</taxon>
        <taxon>Metazoa</taxon>
        <taxon>Ecdysozoa</taxon>
        <taxon>Nematoda</taxon>
        <taxon>Chromadorea</taxon>
        <taxon>Rhabditida</taxon>
        <taxon>Rhabditina</taxon>
        <taxon>Rhabditomorpha</taxon>
        <taxon>Rhabditoidea</taxon>
        <taxon>Rhabditidae</taxon>
        <taxon>Peloderinae</taxon>
        <taxon>Caenorhabditis</taxon>
    </lineage>
</organism>
<sequence>MNSLLLLSLCAYLVVLVKCQGPVFPMSYNGGSSSPTIRGKRHAEFLAHLTCPLSQEWCVYVKYVEDDLFYDDVVHTMPMVCALGGRVLEHYQMLDYSGTEPEIYDLDYQPKVIIYHDCSVKQTILKYEHIFEVQHRRTNCTGFEYTIDLLKKGSRAYALREVFGIYRVDHVVRDWPAEHYFQYPTRRSQYPEIPPWGVVPSSFPTDRCLRMSDESGNSTTTTPAPTTVATTTEKITIFSDPKWIANAFWESVDKVAKANTANSTLPA</sequence>
<name>A0A6A5FV72_CAERE</name>
<dbReference type="RefSeq" id="XP_003102921.2">
    <property type="nucleotide sequence ID" value="XM_003102873.2"/>
</dbReference>
<dbReference type="GeneID" id="9798573"/>
<evidence type="ECO:0000313" key="3">
    <source>
        <dbReference type="Proteomes" id="UP000483820"/>
    </source>
</evidence>
<keyword evidence="1" id="KW-0732">Signal</keyword>
<accession>A0A6A5FV72</accession>
<protein>
    <submittedName>
        <fullName evidence="2">Uncharacterized protein</fullName>
    </submittedName>
</protein>
<dbReference type="KEGG" id="crq:GCK72_022870"/>
<feature type="chain" id="PRO_5025512063" evidence="1">
    <location>
        <begin position="20"/>
        <end position="267"/>
    </location>
</feature>
<comment type="caution">
    <text evidence="2">The sequence shown here is derived from an EMBL/GenBank/DDBJ whole genome shotgun (WGS) entry which is preliminary data.</text>
</comment>
<proteinExistence type="predicted"/>
<dbReference type="CTD" id="9798573"/>